<dbReference type="KEGG" id="nani:NCTC12227_00766"/>
<dbReference type="AlphaFoldDB" id="A0A448UAY2"/>
<proteinExistence type="inferred from homology"/>
<dbReference type="OrthoDB" id="9764669at2"/>
<keyword evidence="6 14" id="KW-0732">Signal</keyword>
<feature type="region of interest" description="Disordered" evidence="13">
    <location>
        <begin position="222"/>
        <end position="247"/>
    </location>
</feature>
<feature type="domain" description="TonB-dependent receptor-like beta-barrel" evidence="15">
    <location>
        <begin position="277"/>
        <end position="705"/>
    </location>
</feature>
<dbReference type="PROSITE" id="PS52016">
    <property type="entry name" value="TONB_DEPENDENT_REC_3"/>
    <property type="match status" value="1"/>
</dbReference>
<evidence type="ECO:0000256" key="8">
    <source>
        <dbReference type="ARBA" id="ARBA00023136"/>
    </source>
</evidence>
<protein>
    <submittedName>
        <fullName evidence="17">Hemoglobin-haptoglobin-utilization protein</fullName>
    </submittedName>
</protein>
<dbReference type="Proteomes" id="UP000268229">
    <property type="component" value="Chromosome"/>
</dbReference>
<organism evidence="17 18">
    <name type="scientific">Neisseria animaloris</name>
    <dbReference type="NCBI Taxonomy" id="326522"/>
    <lineage>
        <taxon>Bacteria</taxon>
        <taxon>Pseudomonadati</taxon>
        <taxon>Pseudomonadota</taxon>
        <taxon>Betaproteobacteria</taxon>
        <taxon>Neisseriales</taxon>
        <taxon>Neisseriaceae</taxon>
        <taxon>Neisseria</taxon>
    </lineage>
</organism>
<comment type="subcellular location">
    <subcellularLocation>
        <location evidence="1 11">Cell outer membrane</location>
        <topology evidence="1 11">Multi-pass membrane protein</topology>
    </subcellularLocation>
</comment>
<dbReference type="SUPFAM" id="SSF56935">
    <property type="entry name" value="Porins"/>
    <property type="match status" value="1"/>
</dbReference>
<evidence type="ECO:0000256" key="6">
    <source>
        <dbReference type="ARBA" id="ARBA00022729"/>
    </source>
</evidence>
<dbReference type="InterPro" id="IPR000531">
    <property type="entry name" value="Beta-barrel_TonB"/>
</dbReference>
<keyword evidence="9" id="KW-0675">Receptor</keyword>
<evidence type="ECO:0000256" key="12">
    <source>
        <dbReference type="RuleBase" id="RU003357"/>
    </source>
</evidence>
<dbReference type="Gene3D" id="2.40.170.20">
    <property type="entry name" value="TonB-dependent receptor, beta-barrel domain"/>
    <property type="match status" value="1"/>
</dbReference>
<dbReference type="InterPro" id="IPR037066">
    <property type="entry name" value="Plug_dom_sf"/>
</dbReference>
<keyword evidence="10 11" id="KW-0998">Cell outer membrane</keyword>
<evidence type="ECO:0000256" key="11">
    <source>
        <dbReference type="PROSITE-ProRule" id="PRU01360"/>
    </source>
</evidence>
<evidence type="ECO:0000256" key="14">
    <source>
        <dbReference type="SAM" id="SignalP"/>
    </source>
</evidence>
<dbReference type="PANTHER" id="PTHR30069">
    <property type="entry name" value="TONB-DEPENDENT OUTER MEMBRANE RECEPTOR"/>
    <property type="match status" value="1"/>
</dbReference>
<dbReference type="EMBL" id="LR134516">
    <property type="protein sequence ID" value="VEJ21041.1"/>
    <property type="molecule type" value="Genomic_DNA"/>
</dbReference>
<dbReference type="InterPro" id="IPR036942">
    <property type="entry name" value="Beta-barrel_TonB_sf"/>
</dbReference>
<evidence type="ECO:0000256" key="1">
    <source>
        <dbReference type="ARBA" id="ARBA00004571"/>
    </source>
</evidence>
<dbReference type="GO" id="GO:0044718">
    <property type="term" value="P:siderophore transmembrane transport"/>
    <property type="evidence" value="ECO:0007669"/>
    <property type="project" value="TreeGrafter"/>
</dbReference>
<accession>A0A448UAY2</accession>
<evidence type="ECO:0000256" key="2">
    <source>
        <dbReference type="ARBA" id="ARBA00009810"/>
    </source>
</evidence>
<dbReference type="STRING" id="326522.BWD08_04240"/>
<evidence type="ECO:0000256" key="3">
    <source>
        <dbReference type="ARBA" id="ARBA00022448"/>
    </source>
</evidence>
<dbReference type="Pfam" id="PF07715">
    <property type="entry name" value="Plug"/>
    <property type="match status" value="1"/>
</dbReference>
<feature type="domain" description="TonB-dependent receptor plug" evidence="16">
    <location>
        <begin position="56"/>
        <end position="165"/>
    </location>
</feature>
<dbReference type="GO" id="GO:0009279">
    <property type="term" value="C:cell outer membrane"/>
    <property type="evidence" value="ECO:0007669"/>
    <property type="project" value="UniProtKB-SubCell"/>
</dbReference>
<feature type="signal peptide" evidence="14">
    <location>
        <begin position="1"/>
        <end position="23"/>
    </location>
</feature>
<evidence type="ECO:0000256" key="13">
    <source>
        <dbReference type="SAM" id="MobiDB-lite"/>
    </source>
</evidence>
<sequence>MKLKILTCAVASVFAVSATGAYAAEADRKAETKISTAKLETVTVTADRNAQTLDKAAPNVAVVSRKELDSAAADNLDDVVLYEPGVDVPTDNNRRGNAGVNIRGIGGNRILMMVDGIRIPEAYAGGGTNAAVSGRDLVEADTLKQVDIVKGPYSALYGSDALGGVVNFSTYSPADFVDAEKPFHFGLKHGYRSRDRSHGVTATAAGYTENAQGLLMLTHRQGHESKNRGSVDTRNGRRTKPNPQDFRSYNILAKGDAGNENHRVEALFEHFYRKKETDLLNTLGAGAPRGPSITTTHSNISNDRARRQRIELGYRYRGDSTLKEANVHVYRQKLKSEDDAVTDESTSIGGRVVGGGIRYSDYGFDQTTQGINTRGVFEADTGRLKHTIVAGAEFKQTDTERPRESTTVGRDGRISHMYAGALYPNKTFPDSRRRTVSVYAQDSLAFPNGIVLTPALRFEREKLKPKIDRAYLNSKPDSLPKDFSDSSFTPSLRLSVPFGEAFTGFATYSRGFRTPPFDTATMSFNNSQHGYKVIPNNNLKSEHSDSFELGLKYKDERTKAQITTFYNRYRDFINRTQVRVEQGAGGRPIRVFKYDNLDKVKTYGIEAAAAVKLNDNWQVGTSIAWMRGKDGEGKPLDTAYPLNGVLSVDYAQEKWGAGAKLRWATAQKRTSNPAFFKAPGYGVWDAGVWYKPVKNLSLGLNVYNLANKKYWQHADVAGVEDLGTIDTYTQPGRNVAASLQLKF</sequence>
<dbReference type="InterPro" id="IPR039426">
    <property type="entry name" value="TonB-dep_rcpt-like"/>
</dbReference>
<dbReference type="PANTHER" id="PTHR30069:SF29">
    <property type="entry name" value="HEMOGLOBIN AND HEMOGLOBIN-HAPTOGLOBIN-BINDING PROTEIN 1-RELATED"/>
    <property type="match status" value="1"/>
</dbReference>
<dbReference type="Pfam" id="PF00593">
    <property type="entry name" value="TonB_dep_Rec_b-barrel"/>
    <property type="match status" value="1"/>
</dbReference>
<evidence type="ECO:0000256" key="4">
    <source>
        <dbReference type="ARBA" id="ARBA00022452"/>
    </source>
</evidence>
<dbReference type="Gene3D" id="2.170.130.10">
    <property type="entry name" value="TonB-dependent receptor, plug domain"/>
    <property type="match status" value="1"/>
</dbReference>
<name>A0A448UAY2_9NEIS</name>
<evidence type="ECO:0000313" key="17">
    <source>
        <dbReference type="EMBL" id="VEJ21041.1"/>
    </source>
</evidence>
<evidence type="ECO:0000256" key="10">
    <source>
        <dbReference type="ARBA" id="ARBA00023237"/>
    </source>
</evidence>
<feature type="compositionally biased region" description="Basic and acidic residues" evidence="13">
    <location>
        <begin position="222"/>
        <end position="235"/>
    </location>
</feature>
<keyword evidence="7 12" id="KW-0798">TonB box</keyword>
<evidence type="ECO:0000259" key="15">
    <source>
        <dbReference type="Pfam" id="PF00593"/>
    </source>
</evidence>
<keyword evidence="8 11" id="KW-0472">Membrane</keyword>
<dbReference type="RefSeq" id="WP_126304349.1">
    <property type="nucleotide sequence ID" value="NZ_LR134516.1"/>
</dbReference>
<comment type="similarity">
    <text evidence="2 11 12">Belongs to the TonB-dependent receptor family.</text>
</comment>
<dbReference type="InterPro" id="IPR010949">
    <property type="entry name" value="TonB_Hb/transfer/lactofer_rcpt"/>
</dbReference>
<evidence type="ECO:0000256" key="9">
    <source>
        <dbReference type="ARBA" id="ARBA00023170"/>
    </source>
</evidence>
<gene>
    <name evidence="17" type="primary">hpuB_1</name>
    <name evidence="17" type="ORF">NCTC12227_00766</name>
</gene>
<feature type="chain" id="PRO_5019123479" evidence="14">
    <location>
        <begin position="24"/>
        <end position="743"/>
    </location>
</feature>
<keyword evidence="5 11" id="KW-0812">Transmembrane</keyword>
<evidence type="ECO:0000259" key="16">
    <source>
        <dbReference type="Pfam" id="PF07715"/>
    </source>
</evidence>
<evidence type="ECO:0000256" key="5">
    <source>
        <dbReference type="ARBA" id="ARBA00022692"/>
    </source>
</evidence>
<dbReference type="InterPro" id="IPR011276">
    <property type="entry name" value="TonB_haem/Hb_rcpt"/>
</dbReference>
<keyword evidence="3 11" id="KW-0813">Transport</keyword>
<dbReference type="GO" id="GO:0015344">
    <property type="term" value="F:siderophore uptake transmembrane transporter activity"/>
    <property type="evidence" value="ECO:0007669"/>
    <property type="project" value="TreeGrafter"/>
</dbReference>
<dbReference type="GO" id="GO:0015232">
    <property type="term" value="F:heme transmembrane transporter activity"/>
    <property type="evidence" value="ECO:0007669"/>
    <property type="project" value="InterPro"/>
</dbReference>
<evidence type="ECO:0000256" key="7">
    <source>
        <dbReference type="ARBA" id="ARBA00023077"/>
    </source>
</evidence>
<dbReference type="NCBIfam" id="TIGR01786">
    <property type="entry name" value="TonB-hemlactrns"/>
    <property type="match status" value="1"/>
</dbReference>
<keyword evidence="4 11" id="KW-1134">Transmembrane beta strand</keyword>
<dbReference type="NCBIfam" id="TIGR01785">
    <property type="entry name" value="TonB-hemin"/>
    <property type="match status" value="1"/>
</dbReference>
<dbReference type="InterPro" id="IPR012910">
    <property type="entry name" value="Plug_dom"/>
</dbReference>
<dbReference type="CDD" id="cd01347">
    <property type="entry name" value="ligand_gated_channel"/>
    <property type="match status" value="1"/>
</dbReference>
<reference evidence="17 18" key="1">
    <citation type="submission" date="2018-12" db="EMBL/GenBank/DDBJ databases">
        <authorList>
            <consortium name="Pathogen Informatics"/>
        </authorList>
    </citation>
    <scope>NUCLEOTIDE SEQUENCE [LARGE SCALE GENOMIC DNA]</scope>
    <source>
        <strain evidence="17 18">NCTC12227</strain>
    </source>
</reference>
<keyword evidence="18" id="KW-1185">Reference proteome</keyword>
<evidence type="ECO:0000313" key="18">
    <source>
        <dbReference type="Proteomes" id="UP000268229"/>
    </source>
</evidence>